<sequence length="165" mass="17530">MHNTNASAPQDFSTCDLFDDDETLQSVSTQLRNFGGRTKFSGPIRTLRCYQDNSILKQIVATPGNGQVLVVDGAGSLDCALLGDMVAKTALENGWAGLVIHGAVRDSAELATLDLGIKALGTNPRKSQKLDSGSPDVELRFGSVTFRPGLMLHSDEDGILLDPIG</sequence>
<evidence type="ECO:0000256" key="7">
    <source>
        <dbReference type="ARBA" id="ARBA00025046"/>
    </source>
</evidence>
<evidence type="ECO:0000256" key="5">
    <source>
        <dbReference type="ARBA" id="ARBA00022723"/>
    </source>
</evidence>
<keyword evidence="6 10" id="KW-0456">Lyase</keyword>
<dbReference type="GO" id="GO:0051252">
    <property type="term" value="P:regulation of RNA metabolic process"/>
    <property type="evidence" value="ECO:0007669"/>
    <property type="project" value="InterPro"/>
</dbReference>
<evidence type="ECO:0000256" key="6">
    <source>
        <dbReference type="ARBA" id="ARBA00023239"/>
    </source>
</evidence>
<dbReference type="GO" id="GO:0047443">
    <property type="term" value="F:4-hydroxy-4-methyl-2-oxoglutarate aldolase activity"/>
    <property type="evidence" value="ECO:0007669"/>
    <property type="project" value="UniProtKB-EC"/>
</dbReference>
<name>A0A5B7WXY3_9MICC</name>
<dbReference type="PANTHER" id="PTHR33254:SF4">
    <property type="entry name" value="4-HYDROXY-4-METHYL-2-OXOGLUTARATE ALDOLASE 3-RELATED"/>
    <property type="match status" value="1"/>
</dbReference>
<dbReference type="NCBIfam" id="NF006875">
    <property type="entry name" value="PRK09372.1"/>
    <property type="match status" value="1"/>
</dbReference>
<dbReference type="RefSeq" id="WP_138926799.1">
    <property type="nucleotide sequence ID" value="NZ_CP034412.1"/>
</dbReference>
<dbReference type="AlphaFoldDB" id="A0A5B7WXY3"/>
<dbReference type="GO" id="GO:0008168">
    <property type="term" value="F:methyltransferase activity"/>
    <property type="evidence" value="ECO:0007669"/>
    <property type="project" value="UniProtKB-KW"/>
</dbReference>
<dbReference type="Proteomes" id="UP000307000">
    <property type="component" value="Chromosome"/>
</dbReference>
<comment type="catalytic activity">
    <reaction evidence="1 10">
        <text>4-hydroxy-4-methyl-2-oxoglutarate = 2 pyruvate</text>
        <dbReference type="Rhea" id="RHEA:22748"/>
        <dbReference type="ChEBI" id="CHEBI:15361"/>
        <dbReference type="ChEBI" id="CHEBI:58276"/>
        <dbReference type="EC" id="4.1.3.17"/>
    </reaction>
</comment>
<dbReference type="GO" id="GO:0008428">
    <property type="term" value="F:ribonuclease inhibitor activity"/>
    <property type="evidence" value="ECO:0007669"/>
    <property type="project" value="InterPro"/>
</dbReference>
<feature type="binding site" evidence="9">
    <location>
        <position position="105"/>
    </location>
    <ligand>
        <name>substrate</name>
    </ligand>
</feature>
<comment type="catalytic activity">
    <reaction evidence="8 10">
        <text>oxaloacetate + H(+) = pyruvate + CO2</text>
        <dbReference type="Rhea" id="RHEA:15641"/>
        <dbReference type="ChEBI" id="CHEBI:15361"/>
        <dbReference type="ChEBI" id="CHEBI:15378"/>
        <dbReference type="ChEBI" id="CHEBI:16452"/>
        <dbReference type="ChEBI" id="CHEBI:16526"/>
        <dbReference type="EC" id="4.1.1.112"/>
    </reaction>
</comment>
<dbReference type="Pfam" id="PF03737">
    <property type="entry name" value="RraA-like"/>
    <property type="match status" value="1"/>
</dbReference>
<reference evidence="11 12" key="1">
    <citation type="submission" date="2018-12" db="EMBL/GenBank/DDBJ databases">
        <title>Complete Genome Sequence of Glutamicibacter creatinolyticus strain LGCM259,isolated from an abscess of a 12-year-old mare in Italy.</title>
        <authorList>
            <person name="Santos R.G."/>
            <person name="Silva A.L."/>
            <person name="Seyffert N."/>
            <person name="Castro T.L.P."/>
            <person name="Attili A.R."/>
            <person name="Rifici C."/>
            <person name="Mazzullo G."/>
            <person name="Brenig B."/>
            <person name="Venanzi F."/>
            <person name="Azevedo V."/>
        </authorList>
    </citation>
    <scope>NUCLEOTIDE SEQUENCE [LARGE SCALE GENOMIC DNA]</scope>
    <source>
        <strain evidence="11 12">LGCM 259</strain>
    </source>
</reference>
<evidence type="ECO:0000256" key="10">
    <source>
        <dbReference type="RuleBase" id="RU004338"/>
    </source>
</evidence>
<comment type="cofactor">
    <cofactor evidence="2 10">
        <name>a divalent metal cation</name>
        <dbReference type="ChEBI" id="CHEBI:60240"/>
    </cofactor>
</comment>
<dbReference type="GO" id="GO:0046872">
    <property type="term" value="F:metal ion binding"/>
    <property type="evidence" value="ECO:0007669"/>
    <property type="project" value="UniProtKB-KW"/>
</dbReference>
<protein>
    <recommendedName>
        <fullName evidence="10">4-hydroxy-4-methyl-2-oxoglutarate aldolase</fullName>
        <shortName evidence="10">HMG aldolase</shortName>
        <ecNumber evidence="10">4.1.1.112</ecNumber>
        <ecNumber evidence="10">4.1.3.17</ecNumber>
    </recommendedName>
    <alternativeName>
        <fullName evidence="10">Oxaloacetate decarboxylase</fullName>
    </alternativeName>
</protein>
<keyword evidence="11" id="KW-0808">Transferase</keyword>
<evidence type="ECO:0000256" key="4">
    <source>
        <dbReference type="ARBA" id="ARBA00011233"/>
    </source>
</evidence>
<evidence type="ECO:0000256" key="2">
    <source>
        <dbReference type="ARBA" id="ARBA00001968"/>
    </source>
</evidence>
<keyword evidence="11" id="KW-0489">Methyltransferase</keyword>
<dbReference type="InterPro" id="IPR036704">
    <property type="entry name" value="RraA/RraA-like_sf"/>
</dbReference>
<evidence type="ECO:0000256" key="9">
    <source>
        <dbReference type="PIRSR" id="PIRSR605493-1"/>
    </source>
</evidence>
<evidence type="ECO:0000256" key="8">
    <source>
        <dbReference type="ARBA" id="ARBA00047973"/>
    </source>
</evidence>
<comment type="similarity">
    <text evidence="3 10">Belongs to the class II aldolase/RraA-like family.</text>
</comment>
<dbReference type="Gene3D" id="3.50.30.40">
    <property type="entry name" value="Ribonuclease E inhibitor RraA/RraA-like"/>
    <property type="match status" value="1"/>
</dbReference>
<evidence type="ECO:0000313" key="11">
    <source>
        <dbReference type="EMBL" id="QCY48150.1"/>
    </source>
</evidence>
<dbReference type="SUPFAM" id="SSF89562">
    <property type="entry name" value="RraA-like"/>
    <property type="match status" value="1"/>
</dbReference>
<keyword evidence="5 9" id="KW-0479">Metal-binding</keyword>
<dbReference type="CDD" id="cd16841">
    <property type="entry name" value="RraA_family"/>
    <property type="match status" value="1"/>
</dbReference>
<feature type="binding site" evidence="9">
    <location>
        <position position="106"/>
    </location>
    <ligand>
        <name>Mg(2+)</name>
        <dbReference type="ChEBI" id="CHEBI:18420"/>
    </ligand>
</feature>
<dbReference type="GO" id="GO:0008948">
    <property type="term" value="F:oxaloacetate decarboxylase activity"/>
    <property type="evidence" value="ECO:0007669"/>
    <property type="project" value="UniProtKB-EC"/>
</dbReference>
<evidence type="ECO:0000256" key="1">
    <source>
        <dbReference type="ARBA" id="ARBA00001342"/>
    </source>
</evidence>
<dbReference type="InterPro" id="IPR010203">
    <property type="entry name" value="RraA"/>
</dbReference>
<keyword evidence="9" id="KW-0460">Magnesium</keyword>
<keyword evidence="12" id="KW-1185">Reference proteome</keyword>
<dbReference type="EMBL" id="CP034412">
    <property type="protein sequence ID" value="QCY48150.1"/>
    <property type="molecule type" value="Genomic_DNA"/>
</dbReference>
<dbReference type="PANTHER" id="PTHR33254">
    <property type="entry name" value="4-HYDROXY-4-METHYL-2-OXOGLUTARATE ALDOLASE 3-RELATED"/>
    <property type="match status" value="1"/>
</dbReference>
<organism evidence="11 12">
    <name type="scientific">Glutamicibacter creatinolyticus</name>
    <dbReference type="NCBI Taxonomy" id="162496"/>
    <lineage>
        <taxon>Bacteria</taxon>
        <taxon>Bacillati</taxon>
        <taxon>Actinomycetota</taxon>
        <taxon>Actinomycetes</taxon>
        <taxon>Micrococcales</taxon>
        <taxon>Micrococcaceae</taxon>
        <taxon>Glutamicibacter</taxon>
    </lineage>
</organism>
<dbReference type="NCBIfam" id="TIGR01935">
    <property type="entry name" value="NOT-MenG"/>
    <property type="match status" value="1"/>
</dbReference>
<dbReference type="InterPro" id="IPR005493">
    <property type="entry name" value="RraA/RraA-like"/>
</dbReference>
<comment type="subunit">
    <text evidence="4 10">Homotrimer.</text>
</comment>
<dbReference type="KEGG" id="gcr:GcLGCM259_2443"/>
<accession>A0A5B7WXY3</accession>
<evidence type="ECO:0000256" key="3">
    <source>
        <dbReference type="ARBA" id="ARBA00008621"/>
    </source>
</evidence>
<dbReference type="EC" id="4.1.1.112" evidence="10"/>
<gene>
    <name evidence="11" type="ORF">GcLGCM259_2443</name>
</gene>
<evidence type="ECO:0000313" key="12">
    <source>
        <dbReference type="Proteomes" id="UP000307000"/>
    </source>
</evidence>
<comment type="cofactor">
    <cofactor evidence="9">
        <name>Mg(2+)</name>
        <dbReference type="ChEBI" id="CHEBI:18420"/>
    </cofactor>
</comment>
<comment type="function">
    <text evidence="7 10">Catalyzes the aldol cleavage of 4-hydroxy-4-methyl-2-oxoglutarate (HMG) into 2 molecules of pyruvate. Also contains a secondary oxaloacetate (OAA) decarboxylase activity due to the common pyruvate enolate transition state formed following C-C bond cleavage in the retro-aldol and decarboxylation reactions.</text>
</comment>
<dbReference type="GO" id="GO:0032259">
    <property type="term" value="P:methylation"/>
    <property type="evidence" value="ECO:0007669"/>
    <property type="project" value="UniProtKB-KW"/>
</dbReference>
<proteinExistence type="inferred from homology"/>
<dbReference type="EC" id="4.1.3.17" evidence="10"/>
<feature type="binding site" evidence="9">
    <location>
        <begin position="83"/>
        <end position="86"/>
    </location>
    <ligand>
        <name>substrate</name>
    </ligand>
</feature>